<dbReference type="EMBL" id="JAAXLS010000051">
    <property type="protein sequence ID" value="NKQ58209.1"/>
    <property type="molecule type" value="Genomic_DNA"/>
</dbReference>
<evidence type="ECO:0000313" key="4">
    <source>
        <dbReference type="Proteomes" id="UP000715441"/>
    </source>
</evidence>
<proteinExistence type="inferred from homology"/>
<dbReference type="SUPFAM" id="SSF52096">
    <property type="entry name" value="ClpP/crotonase"/>
    <property type="match status" value="1"/>
</dbReference>
<name>A0ABX1JHA2_9PSEU</name>
<dbReference type="Pfam" id="PF00378">
    <property type="entry name" value="ECH_1"/>
    <property type="match status" value="1"/>
</dbReference>
<evidence type="ECO:0000256" key="2">
    <source>
        <dbReference type="RuleBase" id="RU003707"/>
    </source>
</evidence>
<sequence length="253" mass="26603">MSGPIVLSRHGHVAVIRMHVPSKLNALNPAAVESLLDAVRTACRADDVHAIVLTGGESAFCSGEDLTAAGGLTAEEFSEQVDNFQRLTRVLLETDKPTVAAVAGVAIGGGLELALNCDMRMSSSNARFRCPESQLGMTVSNASSLLLRRCVGEGWARELIVFGRVLDAQTALSVGLVTRVVATGTVVAEAIQVASSIAAAPRHSVAYAKQLLRAATPGSEKALELESNLLRAAFRAQETTDLIASFNKGRKQP</sequence>
<keyword evidence="4" id="KW-1185">Reference proteome</keyword>
<dbReference type="PANTHER" id="PTHR43802">
    <property type="entry name" value="ENOYL-COA HYDRATASE"/>
    <property type="match status" value="1"/>
</dbReference>
<comment type="similarity">
    <text evidence="1 2">Belongs to the enoyl-CoA hydratase/isomerase family.</text>
</comment>
<accession>A0ABX1JHA2</accession>
<dbReference type="CDD" id="cd06558">
    <property type="entry name" value="crotonase-like"/>
    <property type="match status" value="1"/>
</dbReference>
<evidence type="ECO:0000256" key="1">
    <source>
        <dbReference type="ARBA" id="ARBA00005254"/>
    </source>
</evidence>
<organism evidence="3 4">
    <name type="scientific">Amycolatopsis acididurans</name>
    <dbReference type="NCBI Taxonomy" id="2724524"/>
    <lineage>
        <taxon>Bacteria</taxon>
        <taxon>Bacillati</taxon>
        <taxon>Actinomycetota</taxon>
        <taxon>Actinomycetes</taxon>
        <taxon>Pseudonocardiales</taxon>
        <taxon>Pseudonocardiaceae</taxon>
        <taxon>Amycolatopsis</taxon>
    </lineage>
</organism>
<dbReference type="InterPro" id="IPR001753">
    <property type="entry name" value="Enoyl-CoA_hydra/iso"/>
</dbReference>
<dbReference type="Gene3D" id="3.90.226.10">
    <property type="entry name" value="2-enoyl-CoA Hydratase, Chain A, domain 1"/>
    <property type="match status" value="1"/>
</dbReference>
<dbReference type="RefSeq" id="WP_168521824.1">
    <property type="nucleotide sequence ID" value="NZ_JAAXLS010000051.1"/>
</dbReference>
<gene>
    <name evidence="3" type="ORF">HFP15_35685</name>
</gene>
<evidence type="ECO:0000313" key="3">
    <source>
        <dbReference type="EMBL" id="NKQ58209.1"/>
    </source>
</evidence>
<dbReference type="Proteomes" id="UP000715441">
    <property type="component" value="Unassembled WGS sequence"/>
</dbReference>
<dbReference type="PANTHER" id="PTHR43802:SF1">
    <property type="entry name" value="IP11341P-RELATED"/>
    <property type="match status" value="1"/>
</dbReference>
<dbReference type="InterPro" id="IPR018376">
    <property type="entry name" value="Enoyl-CoA_hyd/isom_CS"/>
</dbReference>
<comment type="caution">
    <text evidence="3">The sequence shown here is derived from an EMBL/GenBank/DDBJ whole genome shotgun (WGS) entry which is preliminary data.</text>
</comment>
<protein>
    <submittedName>
        <fullName evidence="3">Enoyl-CoA hydratase/isomerase family protein</fullName>
    </submittedName>
</protein>
<dbReference type="PROSITE" id="PS00166">
    <property type="entry name" value="ENOYL_COA_HYDRATASE"/>
    <property type="match status" value="1"/>
</dbReference>
<reference evidence="3 4" key="1">
    <citation type="submission" date="2020-04" db="EMBL/GenBank/DDBJ databases">
        <title>Novel species.</title>
        <authorList>
            <person name="Teo W.F.A."/>
            <person name="Lipun K."/>
            <person name="Srisuk N."/>
            <person name="Duangmal K."/>
        </authorList>
    </citation>
    <scope>NUCLEOTIDE SEQUENCE [LARGE SCALE GENOMIC DNA]</scope>
    <source>
        <strain evidence="3 4">K13G38</strain>
    </source>
</reference>
<dbReference type="InterPro" id="IPR029045">
    <property type="entry name" value="ClpP/crotonase-like_dom_sf"/>
</dbReference>